<dbReference type="InterPro" id="IPR013785">
    <property type="entry name" value="Aldolase_TIM"/>
</dbReference>
<protein>
    <recommendedName>
        <fullName evidence="5">Radical SAM core domain-containing protein</fullName>
    </recommendedName>
</protein>
<dbReference type="PANTHER" id="PTHR11228">
    <property type="entry name" value="RADICAL SAM DOMAIN PROTEIN"/>
    <property type="match status" value="1"/>
</dbReference>
<dbReference type="Gene3D" id="3.20.20.70">
    <property type="entry name" value="Aldolase class I"/>
    <property type="match status" value="1"/>
</dbReference>
<sequence length="238" mass="27383">MVTNGLLLDEDKIKALRQNGINGIQISLDSYRAEIHDKFRGVNGAFQKALLALKLVLKTGLVPEVTFIPTKLNYSGVGEVIDILYDLGIRQLNSMPFISLGRGYENRSCLKMNPEEKWEFEWLVREKLVQYADFEFNNGDPLEHIYLFSQNPEAKTITYEIKCNGDIAVSPYLPFLYGNAVEYSLNLLWEKGLKEVWKLPEVQAAVKRIISLDDVENQEKRPWNNQDVQLFGRCKHDL</sequence>
<feature type="domain" description="Radical SAM core" evidence="5">
    <location>
        <begin position="1"/>
        <end position="69"/>
    </location>
</feature>
<dbReference type="Proteomes" id="UP000749320">
    <property type="component" value="Unassembled WGS sequence"/>
</dbReference>
<name>A0A921GBH8_9FIRM</name>
<evidence type="ECO:0000256" key="4">
    <source>
        <dbReference type="ARBA" id="ARBA00023014"/>
    </source>
</evidence>
<evidence type="ECO:0000313" key="7">
    <source>
        <dbReference type="Proteomes" id="UP000749320"/>
    </source>
</evidence>
<keyword evidence="2" id="KW-0479">Metal-binding</keyword>
<evidence type="ECO:0000259" key="5">
    <source>
        <dbReference type="Pfam" id="PF04055"/>
    </source>
</evidence>
<dbReference type="InterPro" id="IPR050377">
    <property type="entry name" value="Radical_SAM_PqqE_MftC-like"/>
</dbReference>
<organism evidence="6 7">
    <name type="scientific">Thomasclavelia spiroformis</name>
    <dbReference type="NCBI Taxonomy" id="29348"/>
    <lineage>
        <taxon>Bacteria</taxon>
        <taxon>Bacillati</taxon>
        <taxon>Bacillota</taxon>
        <taxon>Erysipelotrichia</taxon>
        <taxon>Erysipelotrichales</taxon>
        <taxon>Coprobacillaceae</taxon>
        <taxon>Thomasclavelia</taxon>
    </lineage>
</organism>
<evidence type="ECO:0000256" key="2">
    <source>
        <dbReference type="ARBA" id="ARBA00022723"/>
    </source>
</evidence>
<keyword evidence="4" id="KW-0411">Iron-sulfur</keyword>
<dbReference type="AlphaFoldDB" id="A0A921GBH8"/>
<dbReference type="GO" id="GO:0051536">
    <property type="term" value="F:iron-sulfur cluster binding"/>
    <property type="evidence" value="ECO:0007669"/>
    <property type="project" value="UniProtKB-KW"/>
</dbReference>
<reference evidence="6" key="1">
    <citation type="journal article" date="2021" name="PeerJ">
        <title>Extensive microbial diversity within the chicken gut microbiome revealed by metagenomics and culture.</title>
        <authorList>
            <person name="Gilroy R."/>
            <person name="Ravi A."/>
            <person name="Getino M."/>
            <person name="Pursley I."/>
            <person name="Horton D.L."/>
            <person name="Alikhan N.F."/>
            <person name="Baker D."/>
            <person name="Gharbi K."/>
            <person name="Hall N."/>
            <person name="Watson M."/>
            <person name="Adriaenssens E.M."/>
            <person name="Foster-Nyarko E."/>
            <person name="Jarju S."/>
            <person name="Secka A."/>
            <person name="Antonio M."/>
            <person name="Oren A."/>
            <person name="Chaudhuri R.R."/>
            <person name="La Ragione R."/>
            <person name="Hildebrand F."/>
            <person name="Pallen M.J."/>
        </authorList>
    </citation>
    <scope>NUCLEOTIDE SEQUENCE</scope>
    <source>
        <strain evidence="6">CHK193-16274</strain>
    </source>
</reference>
<evidence type="ECO:0000256" key="3">
    <source>
        <dbReference type="ARBA" id="ARBA00023004"/>
    </source>
</evidence>
<accession>A0A921GBH8</accession>
<dbReference type="GO" id="GO:0046872">
    <property type="term" value="F:metal ion binding"/>
    <property type="evidence" value="ECO:0007669"/>
    <property type="project" value="UniProtKB-KW"/>
</dbReference>
<dbReference type="EMBL" id="DYWV01000162">
    <property type="protein sequence ID" value="HJF40230.1"/>
    <property type="molecule type" value="Genomic_DNA"/>
</dbReference>
<dbReference type="SUPFAM" id="SSF102114">
    <property type="entry name" value="Radical SAM enzymes"/>
    <property type="match status" value="1"/>
</dbReference>
<proteinExistence type="predicted"/>
<dbReference type="PANTHER" id="PTHR11228:SF7">
    <property type="entry name" value="PQQA PEPTIDE CYCLASE"/>
    <property type="match status" value="1"/>
</dbReference>
<keyword evidence="3" id="KW-0408">Iron</keyword>
<dbReference type="CDD" id="cd01335">
    <property type="entry name" value="Radical_SAM"/>
    <property type="match status" value="1"/>
</dbReference>
<reference evidence="6" key="2">
    <citation type="submission" date="2021-09" db="EMBL/GenBank/DDBJ databases">
        <authorList>
            <person name="Gilroy R."/>
        </authorList>
    </citation>
    <scope>NUCLEOTIDE SEQUENCE</scope>
    <source>
        <strain evidence="6">CHK193-16274</strain>
    </source>
</reference>
<gene>
    <name evidence="6" type="ORF">K8V91_04830</name>
</gene>
<evidence type="ECO:0000313" key="6">
    <source>
        <dbReference type="EMBL" id="HJF40230.1"/>
    </source>
</evidence>
<dbReference type="InterPro" id="IPR007197">
    <property type="entry name" value="rSAM"/>
</dbReference>
<dbReference type="InterPro" id="IPR058240">
    <property type="entry name" value="rSAM_sf"/>
</dbReference>
<keyword evidence="1" id="KW-0949">S-adenosyl-L-methionine</keyword>
<feature type="non-terminal residue" evidence="6">
    <location>
        <position position="1"/>
    </location>
</feature>
<evidence type="ECO:0000256" key="1">
    <source>
        <dbReference type="ARBA" id="ARBA00022691"/>
    </source>
</evidence>
<comment type="caution">
    <text evidence="6">The sequence shown here is derived from an EMBL/GenBank/DDBJ whole genome shotgun (WGS) entry which is preliminary data.</text>
</comment>
<dbReference type="GO" id="GO:0003824">
    <property type="term" value="F:catalytic activity"/>
    <property type="evidence" value="ECO:0007669"/>
    <property type="project" value="InterPro"/>
</dbReference>
<dbReference type="Pfam" id="PF04055">
    <property type="entry name" value="Radical_SAM"/>
    <property type="match status" value="1"/>
</dbReference>